<organism evidence="3 4">
    <name type="scientific">Corynebacterium tapiri</name>
    <dbReference type="NCBI Taxonomy" id="1448266"/>
    <lineage>
        <taxon>Bacteria</taxon>
        <taxon>Bacillati</taxon>
        <taxon>Actinomycetota</taxon>
        <taxon>Actinomycetes</taxon>
        <taxon>Mycobacteriales</taxon>
        <taxon>Corynebacteriaceae</taxon>
        <taxon>Corynebacterium</taxon>
    </lineage>
</organism>
<dbReference type="InterPro" id="IPR016181">
    <property type="entry name" value="Acyl_CoA_acyltransferase"/>
</dbReference>
<accession>A0A5C4U180</accession>
<dbReference type="InterPro" id="IPR045057">
    <property type="entry name" value="Gcn5-rel_NAT"/>
</dbReference>
<dbReference type="GO" id="GO:0016747">
    <property type="term" value="F:acyltransferase activity, transferring groups other than amino-acyl groups"/>
    <property type="evidence" value="ECO:0007669"/>
    <property type="project" value="InterPro"/>
</dbReference>
<dbReference type="RefSeq" id="WP_139466452.1">
    <property type="nucleotide sequence ID" value="NZ_VDHJ01000022.1"/>
</dbReference>
<proteinExistence type="predicted"/>
<reference evidence="3 4" key="1">
    <citation type="submission" date="2019-06" db="EMBL/GenBank/DDBJ databases">
        <authorList>
            <person name="Li J."/>
        </authorList>
    </citation>
    <scope>NUCLEOTIDE SEQUENCE [LARGE SCALE GENOMIC DNA]</scope>
    <source>
        <strain evidence="3 4">LMG 28165</strain>
    </source>
</reference>
<dbReference type="PROSITE" id="PS51729">
    <property type="entry name" value="GNAT_YJDJ"/>
    <property type="match status" value="1"/>
</dbReference>
<comment type="caution">
    <text evidence="3">The sequence shown here is derived from an EMBL/GenBank/DDBJ whole genome shotgun (WGS) entry which is preliminary data.</text>
</comment>
<dbReference type="PROSITE" id="PS51186">
    <property type="entry name" value="GNAT"/>
    <property type="match status" value="1"/>
</dbReference>
<dbReference type="Proteomes" id="UP000312032">
    <property type="component" value="Unassembled WGS sequence"/>
</dbReference>
<dbReference type="SUPFAM" id="SSF55729">
    <property type="entry name" value="Acyl-CoA N-acyltransferases (Nat)"/>
    <property type="match status" value="1"/>
</dbReference>
<evidence type="ECO:0000313" key="4">
    <source>
        <dbReference type="Proteomes" id="UP000312032"/>
    </source>
</evidence>
<keyword evidence="3" id="KW-0808">Transferase</keyword>
<dbReference type="EMBL" id="VDHJ01000022">
    <property type="protein sequence ID" value="TNL94371.1"/>
    <property type="molecule type" value="Genomic_DNA"/>
</dbReference>
<protein>
    <submittedName>
        <fullName evidence="3">N-acetyltransferase</fullName>
    </submittedName>
</protein>
<feature type="domain" description="N-acetyltransferase" evidence="1">
    <location>
        <begin position="1"/>
        <end position="94"/>
    </location>
</feature>
<dbReference type="OrthoDB" id="5405911at2"/>
<dbReference type="CDD" id="cd04301">
    <property type="entry name" value="NAT_SF"/>
    <property type="match status" value="1"/>
</dbReference>
<sequence length="94" mass="10330">MSEARTVRHDPSQSRYVIEVGGQEAGFAEYVERDGVRDFSHTVVDPQFRGQGLSSPLIAAALDGTREAGLRAKASCSAVERFVSKNEDYRDLIV</sequence>
<evidence type="ECO:0000259" key="1">
    <source>
        <dbReference type="PROSITE" id="PS51186"/>
    </source>
</evidence>
<dbReference type="PANTHER" id="PTHR31435:SF9">
    <property type="entry name" value="PROTEIN NATD1"/>
    <property type="match status" value="1"/>
</dbReference>
<dbReference type="Pfam" id="PF14542">
    <property type="entry name" value="Acetyltransf_CG"/>
    <property type="match status" value="1"/>
</dbReference>
<dbReference type="InterPro" id="IPR031165">
    <property type="entry name" value="GNAT_YJDJ"/>
</dbReference>
<gene>
    <name evidence="3" type="ORF">FHE74_10425</name>
</gene>
<name>A0A5C4U180_9CORY</name>
<dbReference type="PANTHER" id="PTHR31435">
    <property type="entry name" value="PROTEIN NATD1"/>
    <property type="match status" value="1"/>
</dbReference>
<evidence type="ECO:0000313" key="3">
    <source>
        <dbReference type="EMBL" id="TNL94371.1"/>
    </source>
</evidence>
<keyword evidence="4" id="KW-1185">Reference proteome</keyword>
<dbReference type="AlphaFoldDB" id="A0A5C4U180"/>
<feature type="domain" description="N-acetyltransferase" evidence="2">
    <location>
        <begin position="8"/>
        <end position="94"/>
    </location>
</feature>
<dbReference type="Gene3D" id="3.40.630.30">
    <property type="match status" value="1"/>
</dbReference>
<evidence type="ECO:0000259" key="2">
    <source>
        <dbReference type="PROSITE" id="PS51729"/>
    </source>
</evidence>
<dbReference type="InterPro" id="IPR000182">
    <property type="entry name" value="GNAT_dom"/>
</dbReference>